<dbReference type="Pfam" id="PF01734">
    <property type="entry name" value="Patatin"/>
    <property type="match status" value="1"/>
</dbReference>
<keyword evidence="2" id="KW-0442">Lipid degradation</keyword>
<name>J9FEZ9_9ZZZZ</name>
<comment type="caution">
    <text evidence="5">The sequence shown here is derived from an EMBL/GenBank/DDBJ whole genome shotgun (WGS) entry which is preliminary data.</text>
</comment>
<dbReference type="AlphaFoldDB" id="J9FEZ9"/>
<dbReference type="InterPro" id="IPR016035">
    <property type="entry name" value="Acyl_Trfase/lysoPLipase"/>
</dbReference>
<evidence type="ECO:0000259" key="4">
    <source>
        <dbReference type="PROSITE" id="PS51635"/>
    </source>
</evidence>
<sequence length="292" mass="32289">MHKRKVALVLSSGGARGYAHIGAIQALEEHQFQITSVAGTSMGALVGGMYCAGRLDVVKQRMCSLTRREVLTLIDWSLGKNHVVKGDKVIEALKEMVPDVLIEQLPISFRAVAAELETQREVVFASRSLYRALRASISIPSVLKPIRIGHYVLVDGGVANPLPLNRVKRNPGDLLVSINVSAPASEHVDQLRREALQKDQTWLSSVARKLIPFSSEEVDSNYATLLLSAFTMMIQRNTVLAQKLSPPDIAVNIPMNRFSAFDFDHAERIIREGYECTKEAIQQWEKAMGTAT</sequence>
<evidence type="ECO:0000313" key="5">
    <source>
        <dbReference type="EMBL" id="EJW92993.1"/>
    </source>
</evidence>
<dbReference type="PANTHER" id="PTHR14226:SF76">
    <property type="entry name" value="NTE FAMILY PROTEIN RSSA"/>
    <property type="match status" value="1"/>
</dbReference>
<dbReference type="GO" id="GO:0016042">
    <property type="term" value="P:lipid catabolic process"/>
    <property type="evidence" value="ECO:0007669"/>
    <property type="project" value="UniProtKB-KW"/>
</dbReference>
<protein>
    <submittedName>
        <fullName evidence="5">Phospholipase, patatin family</fullName>
    </submittedName>
</protein>
<dbReference type="PANTHER" id="PTHR14226">
    <property type="entry name" value="NEUROPATHY TARGET ESTERASE/SWISS CHEESE D.MELANOGASTER"/>
    <property type="match status" value="1"/>
</dbReference>
<accession>J9FEZ9</accession>
<dbReference type="PROSITE" id="PS51635">
    <property type="entry name" value="PNPLA"/>
    <property type="match status" value="1"/>
</dbReference>
<keyword evidence="3" id="KW-0443">Lipid metabolism</keyword>
<evidence type="ECO:0000256" key="3">
    <source>
        <dbReference type="ARBA" id="ARBA00023098"/>
    </source>
</evidence>
<dbReference type="GO" id="GO:0016787">
    <property type="term" value="F:hydrolase activity"/>
    <property type="evidence" value="ECO:0007669"/>
    <property type="project" value="UniProtKB-KW"/>
</dbReference>
<feature type="domain" description="PNPLA" evidence="4">
    <location>
        <begin position="8"/>
        <end position="168"/>
    </location>
</feature>
<dbReference type="Gene3D" id="3.40.1090.10">
    <property type="entry name" value="Cytosolic phospholipase A2 catalytic domain"/>
    <property type="match status" value="1"/>
</dbReference>
<reference evidence="5" key="1">
    <citation type="journal article" date="2012" name="PLoS ONE">
        <title>Gene sets for utilization of primary and secondary nutrition supplies in the distal gut of endangered iberian lynx.</title>
        <authorList>
            <person name="Alcaide M."/>
            <person name="Messina E."/>
            <person name="Richter M."/>
            <person name="Bargiela R."/>
            <person name="Peplies J."/>
            <person name="Huws S.A."/>
            <person name="Newbold C.J."/>
            <person name="Golyshin P.N."/>
            <person name="Simon M.A."/>
            <person name="Lopez G."/>
            <person name="Yakimov M.M."/>
            <person name="Ferrer M."/>
        </authorList>
    </citation>
    <scope>NUCLEOTIDE SEQUENCE</scope>
</reference>
<keyword evidence="1" id="KW-0378">Hydrolase</keyword>
<proteinExistence type="predicted"/>
<evidence type="ECO:0000256" key="1">
    <source>
        <dbReference type="ARBA" id="ARBA00022801"/>
    </source>
</evidence>
<gene>
    <name evidence="5" type="ORF">EVA_18897</name>
</gene>
<dbReference type="EMBL" id="AMCI01007218">
    <property type="protein sequence ID" value="EJW92993.1"/>
    <property type="molecule type" value="Genomic_DNA"/>
</dbReference>
<organism evidence="5">
    <name type="scientific">gut metagenome</name>
    <dbReference type="NCBI Taxonomy" id="749906"/>
    <lineage>
        <taxon>unclassified sequences</taxon>
        <taxon>metagenomes</taxon>
        <taxon>organismal metagenomes</taxon>
    </lineage>
</organism>
<dbReference type="InterPro" id="IPR050301">
    <property type="entry name" value="NTE"/>
</dbReference>
<dbReference type="InterPro" id="IPR002641">
    <property type="entry name" value="PNPLA_dom"/>
</dbReference>
<dbReference type="SUPFAM" id="SSF52151">
    <property type="entry name" value="FabD/lysophospholipase-like"/>
    <property type="match status" value="1"/>
</dbReference>
<evidence type="ECO:0000256" key="2">
    <source>
        <dbReference type="ARBA" id="ARBA00022963"/>
    </source>
</evidence>